<reference evidence="3 4" key="1">
    <citation type="journal article" date="2019" name="Philos. Trans. R. Soc. Lond., B, Biol. Sci.">
        <title>Ant behaviour and brain gene expression of defending hosts depend on the ecological success of the intruding social parasite.</title>
        <authorList>
            <person name="Kaur R."/>
            <person name="Stoldt M."/>
            <person name="Jongepier E."/>
            <person name="Feldmeyer B."/>
            <person name="Menzel F."/>
            <person name="Bornberg-Bauer E."/>
            <person name="Foitzik S."/>
        </authorList>
    </citation>
    <scope>NUCLEOTIDE SEQUENCE [LARGE SCALE GENOMIC DNA]</scope>
    <source>
        <tissue evidence="3">Whole body</tissue>
    </source>
</reference>
<protein>
    <recommendedName>
        <fullName evidence="2">DDE-1 domain-containing protein</fullName>
    </recommendedName>
</protein>
<dbReference type="EMBL" id="QBLH01002864">
    <property type="protein sequence ID" value="TGZ46503.1"/>
    <property type="molecule type" value="Genomic_DNA"/>
</dbReference>
<feature type="domain" description="DDE-1" evidence="2">
    <location>
        <begin position="1"/>
        <end position="92"/>
    </location>
</feature>
<evidence type="ECO:0000259" key="2">
    <source>
        <dbReference type="Pfam" id="PF03184"/>
    </source>
</evidence>
<gene>
    <name evidence="3" type="ORF">DBV15_10347</name>
</gene>
<dbReference type="InterPro" id="IPR004875">
    <property type="entry name" value="DDE_SF_endonuclease_dom"/>
</dbReference>
<accession>A0A4S2KB88</accession>
<evidence type="ECO:0000313" key="4">
    <source>
        <dbReference type="Proteomes" id="UP000310200"/>
    </source>
</evidence>
<keyword evidence="1" id="KW-0175">Coiled coil</keyword>
<dbReference type="STRING" id="300112.A0A4S2KB88"/>
<dbReference type="GO" id="GO:0003676">
    <property type="term" value="F:nucleic acid binding"/>
    <property type="evidence" value="ECO:0007669"/>
    <property type="project" value="InterPro"/>
</dbReference>
<feature type="coiled-coil region" evidence="1">
    <location>
        <begin position="129"/>
        <end position="162"/>
    </location>
</feature>
<organism evidence="3 4">
    <name type="scientific">Temnothorax longispinosus</name>
    <dbReference type="NCBI Taxonomy" id="300112"/>
    <lineage>
        <taxon>Eukaryota</taxon>
        <taxon>Metazoa</taxon>
        <taxon>Ecdysozoa</taxon>
        <taxon>Arthropoda</taxon>
        <taxon>Hexapoda</taxon>
        <taxon>Insecta</taxon>
        <taxon>Pterygota</taxon>
        <taxon>Neoptera</taxon>
        <taxon>Endopterygota</taxon>
        <taxon>Hymenoptera</taxon>
        <taxon>Apocrita</taxon>
        <taxon>Aculeata</taxon>
        <taxon>Formicoidea</taxon>
        <taxon>Formicidae</taxon>
        <taxon>Myrmicinae</taxon>
        <taxon>Temnothorax</taxon>
    </lineage>
</organism>
<dbReference type="AlphaFoldDB" id="A0A4S2KB88"/>
<name>A0A4S2KB88_9HYME</name>
<dbReference type="Proteomes" id="UP000310200">
    <property type="component" value="Unassembled WGS sequence"/>
</dbReference>
<evidence type="ECO:0000313" key="3">
    <source>
        <dbReference type="EMBL" id="TGZ46503.1"/>
    </source>
</evidence>
<evidence type="ECO:0000256" key="1">
    <source>
        <dbReference type="SAM" id="Coils"/>
    </source>
</evidence>
<dbReference type="Pfam" id="PF03184">
    <property type="entry name" value="DDE_1"/>
    <property type="match status" value="1"/>
</dbReference>
<comment type="caution">
    <text evidence="3">The sequence shown here is derived from an EMBL/GenBank/DDBJ whole genome shotgun (WGS) entry which is preliminary data.</text>
</comment>
<keyword evidence="4" id="KW-1185">Reference proteome</keyword>
<sequence length="167" mass="19884">MTTETFYEYIANVFYPWLLKENIHFPIVLYLDKHSSHVTIPLVSFCREKKIELISLYPNATHIIQPLDVALFHPFKDLWRKTVPKWKLENETFRLKKEQFPAVLKKKLKLEATGKAKLPSAGTSDDWWKAQLEKEQQRINIKEEKAAKKKMVQEEKKIEEKEKFKVV</sequence>
<proteinExistence type="predicted"/>